<feature type="transmembrane region" description="Helical" evidence="9">
    <location>
        <begin position="365"/>
        <end position="385"/>
    </location>
</feature>
<gene>
    <name evidence="10" type="primary">brnQ</name>
    <name evidence="10" type="ORF">ACFPOG_17295</name>
</gene>
<keyword evidence="8 9" id="KW-0472">Membrane</keyword>
<evidence type="ECO:0000313" key="10">
    <source>
        <dbReference type="EMBL" id="MFC5450008.1"/>
    </source>
</evidence>
<feature type="transmembrane region" description="Helical" evidence="9">
    <location>
        <begin position="116"/>
        <end position="135"/>
    </location>
</feature>
<feature type="transmembrane region" description="Helical" evidence="9">
    <location>
        <begin position="220"/>
        <end position="242"/>
    </location>
</feature>
<keyword evidence="11" id="KW-1185">Reference proteome</keyword>
<evidence type="ECO:0000256" key="1">
    <source>
        <dbReference type="ARBA" id="ARBA00004651"/>
    </source>
</evidence>
<dbReference type="PANTHER" id="PTHR30588">
    <property type="entry name" value="BRANCHED-CHAIN AMINO ACID TRANSPORT SYSTEM 2 CARRIER PROTEIN"/>
    <property type="match status" value="1"/>
</dbReference>
<keyword evidence="6 9" id="KW-0029">Amino-acid transport</keyword>
<evidence type="ECO:0000313" key="11">
    <source>
        <dbReference type="Proteomes" id="UP001596044"/>
    </source>
</evidence>
<dbReference type="EMBL" id="JBHSMJ010000022">
    <property type="protein sequence ID" value="MFC5450008.1"/>
    <property type="molecule type" value="Genomic_DNA"/>
</dbReference>
<reference evidence="11" key="1">
    <citation type="journal article" date="2019" name="Int. J. Syst. Evol. Microbiol.">
        <title>The Global Catalogue of Microorganisms (GCM) 10K type strain sequencing project: providing services to taxonomists for standard genome sequencing and annotation.</title>
        <authorList>
            <consortium name="The Broad Institute Genomics Platform"/>
            <consortium name="The Broad Institute Genome Sequencing Center for Infectious Disease"/>
            <person name="Wu L."/>
            <person name="Ma J."/>
        </authorList>
    </citation>
    <scope>NUCLEOTIDE SEQUENCE [LARGE SCALE GENOMIC DNA]</scope>
    <source>
        <strain evidence="11">KACC 11904</strain>
    </source>
</reference>
<feature type="transmembrane region" description="Helical" evidence="9">
    <location>
        <begin position="79"/>
        <end position="96"/>
    </location>
</feature>
<feature type="transmembrane region" description="Helical" evidence="9">
    <location>
        <begin position="40"/>
        <end position="67"/>
    </location>
</feature>
<evidence type="ECO:0000256" key="5">
    <source>
        <dbReference type="ARBA" id="ARBA00022692"/>
    </source>
</evidence>
<comment type="subcellular location">
    <subcellularLocation>
        <location evidence="1 9">Cell membrane</location>
        <topology evidence="1 9">Multi-pass membrane protein</topology>
    </subcellularLocation>
</comment>
<comment type="function">
    <text evidence="9">Component of the transport system for branched-chain amino acids.</text>
</comment>
<dbReference type="InterPro" id="IPR004685">
    <property type="entry name" value="Brnchd-chn_aa_trnsp_Livcs"/>
</dbReference>
<feature type="transmembrane region" description="Helical" evidence="9">
    <location>
        <begin position="147"/>
        <end position="168"/>
    </location>
</feature>
<comment type="caution">
    <text evidence="10">The sequence shown here is derived from an EMBL/GenBank/DDBJ whole genome shotgun (WGS) entry which is preliminary data.</text>
</comment>
<evidence type="ECO:0000256" key="6">
    <source>
        <dbReference type="ARBA" id="ARBA00022970"/>
    </source>
</evidence>
<dbReference type="RefSeq" id="WP_270884993.1">
    <property type="nucleotide sequence ID" value="NZ_JAQFVF010000080.1"/>
</dbReference>
<evidence type="ECO:0000256" key="7">
    <source>
        <dbReference type="ARBA" id="ARBA00022989"/>
    </source>
</evidence>
<keyword evidence="4" id="KW-1003">Cell membrane</keyword>
<dbReference type="PANTHER" id="PTHR30588:SF0">
    <property type="entry name" value="BRANCHED-CHAIN AMINO ACID PERMEASE BRNQ"/>
    <property type="match status" value="1"/>
</dbReference>
<dbReference type="NCBIfam" id="TIGR00796">
    <property type="entry name" value="livcs"/>
    <property type="match status" value="1"/>
</dbReference>
<organism evidence="10 11">
    <name type="scientific">Paenibacillus aestuarii</name>
    <dbReference type="NCBI Taxonomy" id="516965"/>
    <lineage>
        <taxon>Bacteria</taxon>
        <taxon>Bacillati</taxon>
        <taxon>Bacillota</taxon>
        <taxon>Bacilli</taxon>
        <taxon>Bacillales</taxon>
        <taxon>Paenibacillaceae</taxon>
        <taxon>Paenibacillus</taxon>
    </lineage>
</organism>
<feature type="transmembrane region" description="Helical" evidence="9">
    <location>
        <begin position="405"/>
        <end position="426"/>
    </location>
</feature>
<evidence type="ECO:0000256" key="2">
    <source>
        <dbReference type="ARBA" id="ARBA00008540"/>
    </source>
</evidence>
<proteinExistence type="inferred from homology"/>
<dbReference type="Pfam" id="PF05525">
    <property type="entry name" value="Branch_AA_trans"/>
    <property type="match status" value="1"/>
</dbReference>
<feature type="transmembrane region" description="Helical" evidence="9">
    <location>
        <begin position="331"/>
        <end position="353"/>
    </location>
</feature>
<protein>
    <recommendedName>
        <fullName evidence="9">Branched-chain amino acid transport system carrier protein</fullName>
    </recommendedName>
</protein>
<keyword evidence="5 9" id="KW-0812">Transmembrane</keyword>
<keyword evidence="7 9" id="KW-1133">Transmembrane helix</keyword>
<feature type="transmembrane region" description="Helical" evidence="9">
    <location>
        <begin position="188"/>
        <end position="208"/>
    </location>
</feature>
<evidence type="ECO:0000256" key="9">
    <source>
        <dbReference type="RuleBase" id="RU362122"/>
    </source>
</evidence>
<feature type="transmembrane region" description="Helical" evidence="9">
    <location>
        <begin position="7"/>
        <end position="28"/>
    </location>
</feature>
<evidence type="ECO:0000256" key="8">
    <source>
        <dbReference type="ARBA" id="ARBA00023136"/>
    </source>
</evidence>
<evidence type="ECO:0000256" key="3">
    <source>
        <dbReference type="ARBA" id="ARBA00022448"/>
    </source>
</evidence>
<keyword evidence="3 9" id="KW-0813">Transport</keyword>
<accession>A0ABW0KB43</accession>
<dbReference type="Proteomes" id="UP001596044">
    <property type="component" value="Unassembled WGS sequence"/>
</dbReference>
<feature type="transmembrane region" description="Helical" evidence="9">
    <location>
        <begin position="308"/>
        <end position="325"/>
    </location>
</feature>
<evidence type="ECO:0000256" key="4">
    <source>
        <dbReference type="ARBA" id="ARBA00022475"/>
    </source>
</evidence>
<feature type="transmembrane region" description="Helical" evidence="9">
    <location>
        <begin position="274"/>
        <end position="296"/>
    </location>
</feature>
<sequence length="436" mass="46531">MKNKTLIDSIVIGFATFAIFFGAGNLIFPPFIGFTSGTEWVPALLGMTITGVILPVLGIVAVSAGGGTFAELTKPIAPWFYKVFCTLIMIVIGTFINVPRTAATSYEIAIKPFFPSFPTLLFSILFFAIVFLVSANRAKVIDKIGKFLSPFKIGLLLVIVVVAIFSPIGKPISTHLAQPFLNAFVQSYQTADVLTGLLVANIIIAAIRAKGYAGKELKKITIYVSAVAGLGLFVIYGGLLYLGSCGSQVIPNNSIERTRLLVDLMQKLMGQGGLTLLALCVLLACLVTAIGLTSGTSDFLTDLTKNKISYTTWVAINALISAIFANVKVDALISAAAPIFLALYPISISLVILGLFTKYMPNKGSYIGTVCFTFIFSLNDAFNAMGIKSDAFNSFVAKIPFSSQGFTWLIPAIIGFIAGTIIYKIVVKDHSSSIAA</sequence>
<comment type="similarity">
    <text evidence="2 9">Belongs to the branched chain amino acid transporter family.</text>
</comment>
<name>A0ABW0KB43_9BACL</name>